<protein>
    <recommendedName>
        <fullName evidence="5">5-formyltetrahydrofolate cyclo-ligase</fullName>
        <ecNumber evidence="5">6.3.3.2</ecNumber>
    </recommendedName>
</protein>
<dbReference type="GO" id="GO:0046872">
    <property type="term" value="F:metal ion binding"/>
    <property type="evidence" value="ECO:0007669"/>
    <property type="project" value="UniProtKB-KW"/>
</dbReference>
<dbReference type="PANTHER" id="PTHR23407">
    <property type="entry name" value="ATPASE INHIBITOR/5-FORMYLTETRAHYDROFOLATE CYCLO-LIGASE"/>
    <property type="match status" value="1"/>
</dbReference>
<name>A0A4R2LEQ5_9GAMM</name>
<evidence type="ECO:0000313" key="6">
    <source>
        <dbReference type="EMBL" id="TCO81388.1"/>
    </source>
</evidence>
<feature type="binding site" evidence="4">
    <location>
        <position position="54"/>
    </location>
    <ligand>
        <name>substrate</name>
    </ligand>
</feature>
<dbReference type="AlphaFoldDB" id="A0A4R2LEQ5"/>
<feature type="binding site" evidence="4">
    <location>
        <position position="49"/>
    </location>
    <ligand>
        <name>substrate</name>
    </ligand>
</feature>
<evidence type="ECO:0000256" key="1">
    <source>
        <dbReference type="ARBA" id="ARBA00010638"/>
    </source>
</evidence>
<organism evidence="6 7">
    <name type="scientific">Plasticicumulans lactativorans</name>
    <dbReference type="NCBI Taxonomy" id="1133106"/>
    <lineage>
        <taxon>Bacteria</taxon>
        <taxon>Pseudomonadati</taxon>
        <taxon>Pseudomonadota</taxon>
        <taxon>Gammaproteobacteria</taxon>
        <taxon>Candidatus Competibacteraceae</taxon>
        <taxon>Plasticicumulans</taxon>
    </lineage>
</organism>
<feature type="binding site" evidence="4">
    <location>
        <begin position="132"/>
        <end position="140"/>
    </location>
    <ligand>
        <name>ATP</name>
        <dbReference type="ChEBI" id="CHEBI:30616"/>
    </ligand>
</feature>
<keyword evidence="5" id="KW-0460">Magnesium</keyword>
<evidence type="ECO:0000313" key="7">
    <source>
        <dbReference type="Proteomes" id="UP000295765"/>
    </source>
</evidence>
<comment type="cofactor">
    <cofactor evidence="5">
        <name>Mg(2+)</name>
        <dbReference type="ChEBI" id="CHEBI:18420"/>
    </cofactor>
</comment>
<keyword evidence="2 4" id="KW-0547">Nucleotide-binding</keyword>
<comment type="similarity">
    <text evidence="1 5">Belongs to the 5-formyltetrahydrofolate cyclo-ligase family.</text>
</comment>
<evidence type="ECO:0000256" key="4">
    <source>
        <dbReference type="PIRSR" id="PIRSR006806-1"/>
    </source>
</evidence>
<dbReference type="GO" id="GO:0009396">
    <property type="term" value="P:folic acid-containing compound biosynthetic process"/>
    <property type="evidence" value="ECO:0007669"/>
    <property type="project" value="TreeGrafter"/>
</dbReference>
<dbReference type="NCBIfam" id="TIGR02727">
    <property type="entry name" value="MTHFS_bact"/>
    <property type="match status" value="1"/>
</dbReference>
<comment type="catalytic activity">
    <reaction evidence="5">
        <text>(6S)-5-formyl-5,6,7,8-tetrahydrofolate + ATP = (6R)-5,10-methenyltetrahydrofolate + ADP + phosphate</text>
        <dbReference type="Rhea" id="RHEA:10488"/>
        <dbReference type="ChEBI" id="CHEBI:30616"/>
        <dbReference type="ChEBI" id="CHEBI:43474"/>
        <dbReference type="ChEBI" id="CHEBI:57455"/>
        <dbReference type="ChEBI" id="CHEBI:57457"/>
        <dbReference type="ChEBI" id="CHEBI:456216"/>
        <dbReference type="EC" id="6.3.3.2"/>
    </reaction>
</comment>
<evidence type="ECO:0000256" key="2">
    <source>
        <dbReference type="ARBA" id="ARBA00022741"/>
    </source>
</evidence>
<dbReference type="SUPFAM" id="SSF100950">
    <property type="entry name" value="NagB/RpiA/CoA transferase-like"/>
    <property type="match status" value="1"/>
</dbReference>
<keyword evidence="5" id="KW-0479">Metal-binding</keyword>
<accession>A0A4R2LEQ5</accession>
<dbReference type="OrthoDB" id="9801938at2"/>
<evidence type="ECO:0000256" key="3">
    <source>
        <dbReference type="ARBA" id="ARBA00022840"/>
    </source>
</evidence>
<reference evidence="6 7" key="1">
    <citation type="submission" date="2019-03" db="EMBL/GenBank/DDBJ databases">
        <title>Genomic Encyclopedia of Type Strains, Phase IV (KMG-IV): sequencing the most valuable type-strain genomes for metagenomic binning, comparative biology and taxonomic classification.</title>
        <authorList>
            <person name="Goeker M."/>
        </authorList>
    </citation>
    <scope>NUCLEOTIDE SEQUENCE [LARGE SCALE GENOMIC DNA]</scope>
    <source>
        <strain evidence="6 7">DSM 25287</strain>
    </source>
</reference>
<evidence type="ECO:0000256" key="5">
    <source>
        <dbReference type="RuleBase" id="RU361279"/>
    </source>
</evidence>
<dbReference type="Gene3D" id="3.40.50.10420">
    <property type="entry name" value="NagB/RpiA/CoA transferase-like"/>
    <property type="match status" value="1"/>
</dbReference>
<dbReference type="PANTHER" id="PTHR23407:SF1">
    <property type="entry name" value="5-FORMYLTETRAHYDROFOLATE CYCLO-LIGASE"/>
    <property type="match status" value="1"/>
</dbReference>
<dbReference type="GO" id="GO:0030272">
    <property type="term" value="F:5-formyltetrahydrofolate cyclo-ligase activity"/>
    <property type="evidence" value="ECO:0007669"/>
    <property type="project" value="UniProtKB-EC"/>
</dbReference>
<dbReference type="EC" id="6.3.3.2" evidence="5"/>
<comment type="caution">
    <text evidence="6">The sequence shown here is derived from an EMBL/GenBank/DDBJ whole genome shotgun (WGS) entry which is preliminary data.</text>
</comment>
<keyword evidence="7" id="KW-1185">Reference proteome</keyword>
<dbReference type="Proteomes" id="UP000295765">
    <property type="component" value="Unassembled WGS sequence"/>
</dbReference>
<proteinExistence type="inferred from homology"/>
<dbReference type="EMBL" id="SLWY01000008">
    <property type="protein sequence ID" value="TCO81388.1"/>
    <property type="molecule type" value="Genomic_DNA"/>
</dbReference>
<dbReference type="RefSeq" id="WP_132541166.1">
    <property type="nucleotide sequence ID" value="NZ_SLWY01000008.1"/>
</dbReference>
<dbReference type="InterPro" id="IPR024185">
    <property type="entry name" value="FTHF_cligase-like_sf"/>
</dbReference>
<dbReference type="GO" id="GO:0035999">
    <property type="term" value="P:tetrahydrofolate interconversion"/>
    <property type="evidence" value="ECO:0007669"/>
    <property type="project" value="TreeGrafter"/>
</dbReference>
<dbReference type="Pfam" id="PF01812">
    <property type="entry name" value="5-FTHF_cyc-lig"/>
    <property type="match status" value="1"/>
</dbReference>
<keyword evidence="3 4" id="KW-0067">ATP-binding</keyword>
<keyword evidence="6" id="KW-0436">Ligase</keyword>
<dbReference type="InterPro" id="IPR002698">
    <property type="entry name" value="FTHF_cligase"/>
</dbReference>
<dbReference type="GO" id="GO:0005524">
    <property type="term" value="F:ATP binding"/>
    <property type="evidence" value="ECO:0007669"/>
    <property type="project" value="UniProtKB-KW"/>
</dbReference>
<sequence length="196" mass="21159">MSPDELRRELRGRRRTLACTEQAAVAAAITERVVQLATFAAATHVAAYLAFDGEVDPSPLVAHAWRLGKRLYLPLLRDDGGLDFAPYAPDTPLAPNRFGIDEPVVDAEARLPATALDLVFAPLVGFDVAGGRLGMGGGFYDRSFAFLLDAEPPATPHLIGLAHDFQRVERLPRQPWDVPLTAIVTEHAVYVPPGAA</sequence>
<gene>
    <name evidence="6" type="ORF">EV699_10819</name>
</gene>
<dbReference type="InterPro" id="IPR037171">
    <property type="entry name" value="NagB/RpiA_transferase-like"/>
</dbReference>
<dbReference type="PIRSF" id="PIRSF006806">
    <property type="entry name" value="FTHF_cligase"/>
    <property type="match status" value="1"/>
</dbReference>